<feature type="transmembrane region" description="Helical" evidence="1">
    <location>
        <begin position="18"/>
        <end position="39"/>
    </location>
</feature>
<keyword evidence="3" id="KW-1185">Reference proteome</keyword>
<keyword evidence="1" id="KW-0472">Membrane</keyword>
<dbReference type="Pfam" id="PF12730">
    <property type="entry name" value="ABC2_membrane_4"/>
    <property type="match status" value="1"/>
</dbReference>
<accession>A0A0M0G7M1</accession>
<feature type="transmembrane region" description="Helical" evidence="1">
    <location>
        <begin position="147"/>
        <end position="164"/>
    </location>
</feature>
<dbReference type="OrthoDB" id="3190532at2"/>
<feature type="transmembrane region" description="Helical" evidence="1">
    <location>
        <begin position="102"/>
        <end position="127"/>
    </location>
</feature>
<evidence type="ECO:0000313" key="2">
    <source>
        <dbReference type="EMBL" id="KON85507.1"/>
    </source>
</evidence>
<proteinExistence type="predicted"/>
<evidence type="ECO:0000256" key="1">
    <source>
        <dbReference type="SAM" id="Phobius"/>
    </source>
</evidence>
<dbReference type="PATRIC" id="fig|1459.3.peg.147"/>
<organism evidence="2 3">
    <name type="scientific">Sporosarcina globispora</name>
    <name type="common">Bacillus globisporus</name>
    <dbReference type="NCBI Taxonomy" id="1459"/>
    <lineage>
        <taxon>Bacteria</taxon>
        <taxon>Bacillati</taxon>
        <taxon>Bacillota</taxon>
        <taxon>Bacilli</taxon>
        <taxon>Bacillales</taxon>
        <taxon>Caryophanaceae</taxon>
        <taxon>Sporosarcina</taxon>
    </lineage>
</organism>
<feature type="transmembrane region" description="Helical" evidence="1">
    <location>
        <begin position="176"/>
        <end position="196"/>
    </location>
</feature>
<comment type="caution">
    <text evidence="2">The sequence shown here is derived from an EMBL/GenBank/DDBJ whole genome shotgun (WGS) entry which is preliminary data.</text>
</comment>
<dbReference type="CDD" id="cd21809">
    <property type="entry name" value="ABC-2_lan_permease-like"/>
    <property type="match status" value="1"/>
</dbReference>
<gene>
    <name evidence="2" type="ORF">AF332_00555</name>
</gene>
<evidence type="ECO:0000313" key="3">
    <source>
        <dbReference type="Proteomes" id="UP000037109"/>
    </source>
</evidence>
<dbReference type="Proteomes" id="UP000037109">
    <property type="component" value="Unassembled WGS sequence"/>
</dbReference>
<protein>
    <submittedName>
        <fullName evidence="2">Permease</fullName>
    </submittedName>
</protein>
<name>A0A0M0G7M1_SPOGL</name>
<dbReference type="EMBL" id="LGUF01000007">
    <property type="protein sequence ID" value="KON85507.1"/>
    <property type="molecule type" value="Genomic_DNA"/>
</dbReference>
<dbReference type="STRING" id="1459.AF332_00555"/>
<feature type="transmembrane region" description="Helical" evidence="1">
    <location>
        <begin position="208"/>
        <end position="231"/>
    </location>
</feature>
<keyword evidence="1" id="KW-1133">Transmembrane helix</keyword>
<sequence length="236" mass="26429">MMGQLLAAEFMKIKRKGIWFLTFLGPIGVVAMQMVNYGVRKDYLFGQNEDRWGYYLDNIHSFTPLAIVLGIVILTSFMSSIENETNAWKQLIALPVSKMSVYLSKFTVLLVLLLTSSVLLMLFTLAFGLSLDLGREIPYAGLLRYSFYPFLAALPVLALQLWVATVSVNQGVPITLGILGVILTYAGFTLPDWLIWKWPLLLNEWNEPLINVLLGVGAGLLLYAAGMLDFARRDVK</sequence>
<feature type="transmembrane region" description="Helical" evidence="1">
    <location>
        <begin position="59"/>
        <end position="81"/>
    </location>
</feature>
<dbReference type="AlphaFoldDB" id="A0A0M0G7M1"/>
<keyword evidence="1" id="KW-0812">Transmembrane</keyword>
<dbReference type="RefSeq" id="WP_053432901.1">
    <property type="nucleotide sequence ID" value="NZ_LGUF01000007.1"/>
</dbReference>
<reference evidence="3" key="1">
    <citation type="submission" date="2015-07" db="EMBL/GenBank/DDBJ databases">
        <title>Fjat-10036 dsm4.</title>
        <authorList>
            <person name="Liu B."/>
            <person name="Wang J."/>
            <person name="Zhu Y."/>
            <person name="Liu G."/>
            <person name="Chen Q."/>
            <person name="Chen Z."/>
            <person name="Lan J."/>
            <person name="Che J."/>
            <person name="Ge C."/>
            <person name="Shi H."/>
            <person name="Pan Z."/>
            <person name="Liu X."/>
        </authorList>
    </citation>
    <scope>NUCLEOTIDE SEQUENCE [LARGE SCALE GENOMIC DNA]</scope>
    <source>
        <strain evidence="3">DSM 4</strain>
    </source>
</reference>